<dbReference type="RefSeq" id="WP_090500750.1">
    <property type="nucleotide sequence ID" value="NZ_FNCH01000010.1"/>
</dbReference>
<gene>
    <name evidence="1" type="ORF">SAMN05421827_11014</name>
</gene>
<proteinExistence type="predicted"/>
<dbReference type="AlphaFoldDB" id="A0A1G7WJW2"/>
<protein>
    <submittedName>
        <fullName evidence="1">Starch-binding associating with outer membrane</fullName>
    </submittedName>
</protein>
<organism evidence="1 2">
    <name type="scientific">Pedobacter terrae</name>
    <dbReference type="NCBI Taxonomy" id="405671"/>
    <lineage>
        <taxon>Bacteria</taxon>
        <taxon>Pseudomonadati</taxon>
        <taxon>Bacteroidota</taxon>
        <taxon>Sphingobacteriia</taxon>
        <taxon>Sphingobacteriales</taxon>
        <taxon>Sphingobacteriaceae</taxon>
        <taxon>Pedobacter</taxon>
    </lineage>
</organism>
<sequence>MKNLIRIIAIVTCALIISSCNKGFDKLNINPNNPTELDAAFLFTSAQFGTHGATMETEPTIVQQFVNPFSGVTSAFNFNQLNQTYTSSKWNAEYTGTNTGATSSSGPVQLLVQILSQIKGNPARTNLYNEARIWKAYQFMMLVDSYGNVPYTEAGQAYLSNILTPKYDNQAVIYTDLIKEVTEATAALDPAKDIVKADVFYGGNIAQWKKLGYSLLLRLGMRYSKIDPAKAQTIVQAAVAGGVMTSNADNCFLKYNTTYVNPVSQTITAIANTYYLAAPFVDQLKNSGDPRLKFISGKYANPLAAPTSVPDTISANQFGLPVGYSSATLPTAPGFRGANGSGFNYSQVNYSIFGSLTAPQFFITHAQTQFLLAEAAFRGWITGGSTADVYYANGIRAAMDQWTTYNPAAIIPLATQNAFINNPVNAYNSANALNLINTQYWVASWGNGTEAFANFRRSGFPALSPNTIPGQSITGGFVRRFVYPTLELSANLTNYQAAVADNGGPDNMDTRVFWDK</sequence>
<dbReference type="Pfam" id="PF12771">
    <property type="entry name" value="SusD-like_2"/>
    <property type="match status" value="1"/>
</dbReference>
<accession>A0A1G7WJW2</accession>
<dbReference type="PROSITE" id="PS51257">
    <property type="entry name" value="PROKAR_LIPOPROTEIN"/>
    <property type="match status" value="1"/>
</dbReference>
<name>A0A1G7WJW2_9SPHI</name>
<dbReference type="InterPro" id="IPR041662">
    <property type="entry name" value="SusD-like_2"/>
</dbReference>
<dbReference type="Gene3D" id="1.25.40.390">
    <property type="match status" value="1"/>
</dbReference>
<dbReference type="Proteomes" id="UP000199643">
    <property type="component" value="Unassembled WGS sequence"/>
</dbReference>
<evidence type="ECO:0000313" key="2">
    <source>
        <dbReference type="Proteomes" id="UP000199643"/>
    </source>
</evidence>
<dbReference type="STRING" id="405671.SAMN05421827_11014"/>
<dbReference type="EMBL" id="FNCH01000010">
    <property type="protein sequence ID" value="SDG72148.1"/>
    <property type="molecule type" value="Genomic_DNA"/>
</dbReference>
<dbReference type="SUPFAM" id="SSF48452">
    <property type="entry name" value="TPR-like"/>
    <property type="match status" value="1"/>
</dbReference>
<dbReference type="InterPro" id="IPR011990">
    <property type="entry name" value="TPR-like_helical_dom_sf"/>
</dbReference>
<evidence type="ECO:0000313" key="1">
    <source>
        <dbReference type="EMBL" id="SDG72148.1"/>
    </source>
</evidence>
<keyword evidence="2" id="KW-1185">Reference proteome</keyword>
<reference evidence="2" key="1">
    <citation type="submission" date="2016-10" db="EMBL/GenBank/DDBJ databases">
        <authorList>
            <person name="Varghese N."/>
            <person name="Submissions S."/>
        </authorList>
    </citation>
    <scope>NUCLEOTIDE SEQUENCE [LARGE SCALE GENOMIC DNA]</scope>
    <source>
        <strain evidence="2">DSM 17933</strain>
    </source>
</reference>
<dbReference type="OrthoDB" id="9766256at2"/>